<evidence type="ECO:0000313" key="1">
    <source>
        <dbReference type="EMBL" id="CAB4175245.1"/>
    </source>
</evidence>
<dbReference type="EMBL" id="LR797195">
    <property type="protein sequence ID" value="CAB4193552.1"/>
    <property type="molecule type" value="Genomic_DNA"/>
</dbReference>
<sequence>MLKSFHQFINEAVIQPYDFDGAFAELSNRDEITIEDMNSTLDQFGVAFVEADENTLEYSSDWAHD</sequence>
<protein>
    <submittedName>
        <fullName evidence="1">Uncharacterized protein</fullName>
    </submittedName>
</protein>
<dbReference type="EMBL" id="LR796916">
    <property type="protein sequence ID" value="CAB4175245.1"/>
    <property type="molecule type" value="Genomic_DNA"/>
</dbReference>
<organism evidence="1">
    <name type="scientific">uncultured Caudovirales phage</name>
    <dbReference type="NCBI Taxonomy" id="2100421"/>
    <lineage>
        <taxon>Viruses</taxon>
        <taxon>Duplodnaviria</taxon>
        <taxon>Heunggongvirae</taxon>
        <taxon>Uroviricota</taxon>
        <taxon>Caudoviricetes</taxon>
        <taxon>Peduoviridae</taxon>
        <taxon>Maltschvirus</taxon>
        <taxon>Maltschvirus maltsch</taxon>
    </lineage>
</organism>
<evidence type="ECO:0000313" key="2">
    <source>
        <dbReference type="EMBL" id="CAB4193552.1"/>
    </source>
</evidence>
<gene>
    <name evidence="2" type="ORF">UFOVP1247_98</name>
    <name evidence="1" type="ORF">UFOVP970_138</name>
</gene>
<name>A0A6J5Q1G5_9CAUD</name>
<reference evidence="1" key="1">
    <citation type="submission" date="2020-05" db="EMBL/GenBank/DDBJ databases">
        <authorList>
            <person name="Chiriac C."/>
            <person name="Salcher M."/>
            <person name="Ghai R."/>
            <person name="Kavagutti S V."/>
        </authorList>
    </citation>
    <scope>NUCLEOTIDE SEQUENCE</scope>
</reference>
<proteinExistence type="predicted"/>
<accession>A0A6J5Q1G5</accession>